<evidence type="ECO:0000256" key="2">
    <source>
        <dbReference type="ARBA" id="ARBA00007560"/>
    </source>
</evidence>
<keyword evidence="3" id="KW-0539">Nucleus</keyword>
<comment type="similarity">
    <text evidence="2">Belongs to the PAF1 family.</text>
</comment>
<feature type="compositionally biased region" description="Acidic residues" evidence="4">
    <location>
        <begin position="421"/>
        <end position="442"/>
    </location>
</feature>
<protein>
    <submittedName>
        <fullName evidence="5">Uncharacterized protein</fullName>
    </submittedName>
</protein>
<dbReference type="AlphaFoldDB" id="A0A8J2SDQ3"/>
<proteinExistence type="inferred from homology"/>
<comment type="subcellular location">
    <subcellularLocation>
        <location evidence="1">Nucleus</location>
    </subcellularLocation>
</comment>
<comment type="caution">
    <text evidence="5">The sequence shown here is derived from an EMBL/GenBank/DDBJ whole genome shotgun (WGS) entry which is preliminary data.</text>
</comment>
<gene>
    <name evidence="5" type="ORF">PECAL_2P09830</name>
</gene>
<dbReference type="GO" id="GO:0003682">
    <property type="term" value="F:chromatin binding"/>
    <property type="evidence" value="ECO:0007669"/>
    <property type="project" value="TreeGrafter"/>
</dbReference>
<dbReference type="PANTHER" id="PTHR23188:SF12">
    <property type="entry name" value="RNA POLYMERASE II-ASSOCIATED FACTOR 1 HOMOLOG"/>
    <property type="match status" value="1"/>
</dbReference>
<sequence>MAEAPAPAAWKAGFLDDKTKKRPGDAKGKVPDKKAKVKPAEVPGKYVPKLVIPGDGPFGDIEVEPSLHVPQPKLGPMLMPIPSLLPQVVQHKRCSLDDPKHWTLHVEPGLGVEIDLIRGDTPPGDPTNVLPPEDEAILKALEPLLKQATISDAGDVLAKGKKKAKDAVWLKNTTYLSNNLHAPVHAFGSRSKEQREQQRAVDQAAVSKLQGVGGESDIQKSFSDAASLNKDTLRHPTKPHLRAEYVLPVAPDSALWANSYVQVSIADDPDAPFRNKLDGNGQPLPLPTEALVSKVVTTSHKKRGANVLSASYSRPKDDNYDWSRQYQLNFKEERAQDGARLVLLIDEAEKTATFVAPQPKRMELDKGRSTDAAREDADTPIDTEWSGVTEVAYEATDGHKARGFDATSRNAWRARMRAVDADDISADEDVSESEESSDGEEG</sequence>
<dbReference type="PANTHER" id="PTHR23188">
    <property type="entry name" value="RNA POLYMERASE II-ASSOCIATED FACTOR 1 HOMOLOG"/>
    <property type="match status" value="1"/>
</dbReference>
<feature type="compositionally biased region" description="Basic and acidic residues" evidence="4">
    <location>
        <begin position="14"/>
        <end position="34"/>
    </location>
</feature>
<evidence type="ECO:0000256" key="4">
    <source>
        <dbReference type="SAM" id="MobiDB-lite"/>
    </source>
</evidence>
<dbReference type="Proteomes" id="UP000789595">
    <property type="component" value="Unassembled WGS sequence"/>
</dbReference>
<evidence type="ECO:0000313" key="6">
    <source>
        <dbReference type="Proteomes" id="UP000789595"/>
    </source>
</evidence>
<evidence type="ECO:0000313" key="5">
    <source>
        <dbReference type="EMBL" id="CAH0367938.1"/>
    </source>
</evidence>
<feature type="region of interest" description="Disordered" evidence="4">
    <location>
        <begin position="419"/>
        <end position="442"/>
    </location>
</feature>
<dbReference type="InterPro" id="IPR007133">
    <property type="entry name" value="RNA_pol_II-assoc_Paf1"/>
</dbReference>
<feature type="compositionally biased region" description="Low complexity" evidence="4">
    <location>
        <begin position="1"/>
        <end position="12"/>
    </location>
</feature>
<dbReference type="GO" id="GO:0000993">
    <property type="term" value="F:RNA polymerase II complex binding"/>
    <property type="evidence" value="ECO:0007669"/>
    <property type="project" value="TreeGrafter"/>
</dbReference>
<name>A0A8J2SDQ3_9STRA</name>
<organism evidence="5 6">
    <name type="scientific">Pelagomonas calceolata</name>
    <dbReference type="NCBI Taxonomy" id="35677"/>
    <lineage>
        <taxon>Eukaryota</taxon>
        <taxon>Sar</taxon>
        <taxon>Stramenopiles</taxon>
        <taxon>Ochrophyta</taxon>
        <taxon>Pelagophyceae</taxon>
        <taxon>Pelagomonadales</taxon>
        <taxon>Pelagomonadaceae</taxon>
        <taxon>Pelagomonas</taxon>
    </lineage>
</organism>
<dbReference type="GO" id="GO:0016593">
    <property type="term" value="C:Cdc73/Paf1 complex"/>
    <property type="evidence" value="ECO:0007669"/>
    <property type="project" value="InterPro"/>
</dbReference>
<dbReference type="GO" id="GO:0006368">
    <property type="term" value="P:transcription elongation by RNA polymerase II"/>
    <property type="evidence" value="ECO:0007669"/>
    <property type="project" value="InterPro"/>
</dbReference>
<evidence type="ECO:0000256" key="1">
    <source>
        <dbReference type="ARBA" id="ARBA00004123"/>
    </source>
</evidence>
<evidence type="ECO:0000256" key="3">
    <source>
        <dbReference type="ARBA" id="ARBA00023242"/>
    </source>
</evidence>
<keyword evidence="6" id="KW-1185">Reference proteome</keyword>
<dbReference type="Pfam" id="PF03985">
    <property type="entry name" value="Paf1"/>
    <property type="match status" value="1"/>
</dbReference>
<feature type="region of interest" description="Disordered" evidence="4">
    <location>
        <begin position="1"/>
        <end position="37"/>
    </location>
</feature>
<reference evidence="5" key="1">
    <citation type="submission" date="2021-11" db="EMBL/GenBank/DDBJ databases">
        <authorList>
            <consortium name="Genoscope - CEA"/>
            <person name="William W."/>
        </authorList>
    </citation>
    <scope>NUCLEOTIDE SEQUENCE</scope>
</reference>
<accession>A0A8J2SDQ3</accession>
<dbReference type="EMBL" id="CAKKNE010000002">
    <property type="protein sequence ID" value="CAH0367938.1"/>
    <property type="molecule type" value="Genomic_DNA"/>
</dbReference>
<dbReference type="OrthoDB" id="10260285at2759"/>